<evidence type="ECO:0000313" key="3">
    <source>
        <dbReference type="Proteomes" id="UP000476055"/>
    </source>
</evidence>
<feature type="transmembrane region" description="Helical" evidence="1">
    <location>
        <begin position="29"/>
        <end position="49"/>
    </location>
</feature>
<evidence type="ECO:0000256" key="1">
    <source>
        <dbReference type="SAM" id="Phobius"/>
    </source>
</evidence>
<evidence type="ECO:0008006" key="4">
    <source>
        <dbReference type="Google" id="ProtNLM"/>
    </source>
</evidence>
<gene>
    <name evidence="2" type="ORF">FYJ59_08745</name>
</gene>
<dbReference type="RefSeq" id="WP_154496502.1">
    <property type="nucleotide sequence ID" value="NZ_VUMU01000009.1"/>
</dbReference>
<keyword evidence="1" id="KW-0472">Membrane</keyword>
<dbReference type="EMBL" id="VUMU01000009">
    <property type="protein sequence ID" value="MST58323.1"/>
    <property type="molecule type" value="Genomic_DNA"/>
</dbReference>
<comment type="caution">
    <text evidence="2">The sequence shown here is derived from an EMBL/GenBank/DDBJ whole genome shotgun (WGS) entry which is preliminary data.</text>
</comment>
<keyword evidence="3" id="KW-1185">Reference proteome</keyword>
<evidence type="ECO:0000313" key="2">
    <source>
        <dbReference type="EMBL" id="MST58323.1"/>
    </source>
</evidence>
<keyword evidence="1" id="KW-1133">Transmembrane helix</keyword>
<protein>
    <recommendedName>
        <fullName evidence="4">Polysaccharide chain length determinant N-terminal domain-containing protein</fullName>
    </recommendedName>
</protein>
<sequence length="239" mass="26016">MDLDKIEMQDADIIENAVVGLREIWRKKIIICLITVAGILFALLYVSIFGGGIRYYSSATLFSAVYGSYSATTEGVAAMNRYADLISSSRVCDKAAQELTMYGITAEDLREMVLDEDIRVSGANSNSGAYGYKLTVGTISDDGDQAIDITNAMASAFATELNDLLGSSTIQVMDEAVRYGAFRTMNIFLYLILFGGGAFCVSAGIIFCMGFFSPWARSVTQCERDEDLILGLLPYASDR</sequence>
<dbReference type="Proteomes" id="UP000476055">
    <property type="component" value="Unassembled WGS sequence"/>
</dbReference>
<feature type="transmembrane region" description="Helical" evidence="1">
    <location>
        <begin position="187"/>
        <end position="212"/>
    </location>
</feature>
<dbReference type="AlphaFoldDB" id="A0A6L5YJZ1"/>
<reference evidence="2 3" key="1">
    <citation type="submission" date="2019-08" db="EMBL/GenBank/DDBJ databases">
        <title>In-depth cultivation of the pig gut microbiome towards novel bacterial diversity and tailored functional studies.</title>
        <authorList>
            <person name="Wylensek D."/>
            <person name="Hitch T.C.A."/>
            <person name="Clavel T."/>
        </authorList>
    </citation>
    <scope>NUCLEOTIDE SEQUENCE [LARGE SCALE GENOMIC DNA]</scope>
    <source>
        <strain evidence="2 3">WCA3-601-WT-6H</strain>
    </source>
</reference>
<accession>A0A6L5YJZ1</accession>
<feature type="transmembrane region" description="Helical" evidence="1">
    <location>
        <begin position="55"/>
        <end position="72"/>
    </location>
</feature>
<name>A0A6L5YJZ1_9FIRM</name>
<proteinExistence type="predicted"/>
<organism evidence="2 3">
    <name type="scientific">Waltera intestinalis</name>
    <dbReference type="NCBI Taxonomy" id="2606635"/>
    <lineage>
        <taxon>Bacteria</taxon>
        <taxon>Bacillati</taxon>
        <taxon>Bacillota</taxon>
        <taxon>Clostridia</taxon>
        <taxon>Lachnospirales</taxon>
        <taxon>Lachnospiraceae</taxon>
        <taxon>Waltera</taxon>
    </lineage>
</organism>
<keyword evidence="1" id="KW-0812">Transmembrane</keyword>